<comment type="similarity">
    <text evidence="1">Belongs to the glycosyltransferase 15 family.</text>
</comment>
<name>A0AAJ0BKH1_9PEZI</name>
<keyword evidence="3 6" id="KW-0808">Transferase</keyword>
<evidence type="ECO:0000313" key="6">
    <source>
        <dbReference type="EMBL" id="KAK1759602.1"/>
    </source>
</evidence>
<dbReference type="SUPFAM" id="SSF53448">
    <property type="entry name" value="Nucleotide-diphospho-sugar transferases"/>
    <property type="match status" value="1"/>
</dbReference>
<dbReference type="GO" id="GO:0000026">
    <property type="term" value="F:alpha-1,2-mannosyltransferase activity"/>
    <property type="evidence" value="ECO:0007669"/>
    <property type="project" value="TreeGrafter"/>
</dbReference>
<dbReference type="Proteomes" id="UP001239445">
    <property type="component" value="Unassembled WGS sequence"/>
</dbReference>
<dbReference type="InterPro" id="IPR002685">
    <property type="entry name" value="Glyco_trans_15"/>
</dbReference>
<comment type="caution">
    <text evidence="6">The sequence shown here is derived from an EMBL/GenBank/DDBJ whole genome shotgun (WGS) entry which is preliminary data.</text>
</comment>
<dbReference type="AlphaFoldDB" id="A0AAJ0BKH1"/>
<reference evidence="6" key="1">
    <citation type="submission" date="2023-06" db="EMBL/GenBank/DDBJ databases">
        <title>Genome-scale phylogeny and comparative genomics of the fungal order Sordariales.</title>
        <authorList>
            <consortium name="Lawrence Berkeley National Laboratory"/>
            <person name="Hensen N."/>
            <person name="Bonometti L."/>
            <person name="Westerberg I."/>
            <person name="Brannstrom I.O."/>
            <person name="Guillou S."/>
            <person name="Cros-Aarteil S."/>
            <person name="Calhoun S."/>
            <person name="Haridas S."/>
            <person name="Kuo A."/>
            <person name="Mondo S."/>
            <person name="Pangilinan J."/>
            <person name="Riley R."/>
            <person name="Labutti K."/>
            <person name="Andreopoulos B."/>
            <person name="Lipzen A."/>
            <person name="Chen C."/>
            <person name="Yanf M."/>
            <person name="Daum C."/>
            <person name="Ng V."/>
            <person name="Clum A."/>
            <person name="Steindorff A."/>
            <person name="Ohm R."/>
            <person name="Martin F."/>
            <person name="Silar P."/>
            <person name="Natvig D."/>
            <person name="Lalanne C."/>
            <person name="Gautier V."/>
            <person name="Ament-Velasquez S.L."/>
            <person name="Kruys A."/>
            <person name="Hutchinson M.I."/>
            <person name="Powell A.J."/>
            <person name="Barry K."/>
            <person name="Miller A.N."/>
            <person name="Grigoriev I.V."/>
            <person name="Debuchy R."/>
            <person name="Gladieux P."/>
            <person name="Thoren M.H."/>
            <person name="Johannesson H."/>
        </authorList>
    </citation>
    <scope>NUCLEOTIDE SEQUENCE</scope>
    <source>
        <strain evidence="6">PSN4</strain>
    </source>
</reference>
<dbReference type="InterPro" id="IPR029044">
    <property type="entry name" value="Nucleotide-diphossugar_trans"/>
</dbReference>
<dbReference type="GO" id="GO:0006487">
    <property type="term" value="P:protein N-linked glycosylation"/>
    <property type="evidence" value="ECO:0007669"/>
    <property type="project" value="TreeGrafter"/>
</dbReference>
<dbReference type="EMBL" id="MU839828">
    <property type="protein sequence ID" value="KAK1759602.1"/>
    <property type="molecule type" value="Genomic_DNA"/>
</dbReference>
<dbReference type="Gene3D" id="3.90.550.10">
    <property type="entry name" value="Spore Coat Polysaccharide Biosynthesis Protein SpsA, Chain A"/>
    <property type="match status" value="1"/>
</dbReference>
<protein>
    <submittedName>
        <fullName evidence="6">Nucleotide-diphospho-sugar transferase</fullName>
    </submittedName>
</protein>
<evidence type="ECO:0000256" key="2">
    <source>
        <dbReference type="ARBA" id="ARBA00022676"/>
    </source>
</evidence>
<keyword evidence="2" id="KW-0328">Glycosyltransferase</keyword>
<accession>A0AAJ0BKH1</accession>
<feature type="region of interest" description="Disordered" evidence="5">
    <location>
        <begin position="1"/>
        <end position="20"/>
    </location>
</feature>
<dbReference type="GO" id="GO:0016020">
    <property type="term" value="C:membrane"/>
    <property type="evidence" value="ECO:0007669"/>
    <property type="project" value="InterPro"/>
</dbReference>
<keyword evidence="7" id="KW-1185">Reference proteome</keyword>
<dbReference type="GO" id="GO:0000032">
    <property type="term" value="P:cell wall mannoprotein biosynthetic process"/>
    <property type="evidence" value="ECO:0007669"/>
    <property type="project" value="TreeGrafter"/>
</dbReference>
<dbReference type="PANTHER" id="PTHR31121:SF2">
    <property type="entry name" value="MANNOSYLTRANSFERASE KTR5-RELATED"/>
    <property type="match status" value="1"/>
</dbReference>
<dbReference type="PIRSF" id="PIRSF018153">
    <property type="entry name" value="Glyco_trans_15"/>
    <property type="match status" value="1"/>
</dbReference>
<gene>
    <name evidence="6" type="ORF">QBC47DRAFT_111640</name>
</gene>
<evidence type="ECO:0000256" key="5">
    <source>
        <dbReference type="SAM" id="MobiDB-lite"/>
    </source>
</evidence>
<dbReference type="Pfam" id="PF01793">
    <property type="entry name" value="Glyco_transf_15"/>
    <property type="match status" value="1"/>
</dbReference>
<organism evidence="6 7">
    <name type="scientific">Echria macrotheca</name>
    <dbReference type="NCBI Taxonomy" id="438768"/>
    <lineage>
        <taxon>Eukaryota</taxon>
        <taxon>Fungi</taxon>
        <taxon>Dikarya</taxon>
        <taxon>Ascomycota</taxon>
        <taxon>Pezizomycotina</taxon>
        <taxon>Sordariomycetes</taxon>
        <taxon>Sordariomycetidae</taxon>
        <taxon>Sordariales</taxon>
        <taxon>Schizotheciaceae</taxon>
        <taxon>Echria</taxon>
    </lineage>
</organism>
<evidence type="ECO:0000256" key="4">
    <source>
        <dbReference type="PIRSR" id="PIRSR018153-1"/>
    </source>
</evidence>
<sequence length="449" mass="52662">MLKRLFRSGSPSYSKLHGSRSPLRRWSSRIPRLPRQARFALLVLTLAAFLDVFLHARNYTVHQPVDDDLDVPFYTSCQEPKVDAPREKAAMVMLVRNKELYPALKTVQSIERHFNQWFHYPIVFLNDEPWSEDFISVMNATVSGEARFEILPKGEWGFPEGMDVESARDSMAAQGRSGVMYGGMETYHHMCRFYSGKFYTLDALKDYKWYWRIEPDVDYYCSLTYDPFAEMAKHGKVYGYTIALSEEPRTCPSLFREMADWKEDHGIETTELWNAMIAPSWVPWPFRSLMSWFSHRDAQGDGWNLCHYWSNFEIASLDFFRGRAYQDMYEHLDKTGRFYSERWGDAAIHALALAMLLPPEKVHHFEDVGYRHDWYYQCPANAPGGQLLESATLGDDRTFDQERPGGIGCRCECDGSRTRNYPSYCHKKLKQPSTTKVLSQWEWTWSRWW</sequence>
<proteinExistence type="inferred from homology"/>
<evidence type="ECO:0000256" key="3">
    <source>
        <dbReference type="ARBA" id="ARBA00022679"/>
    </source>
</evidence>
<dbReference type="GO" id="GO:0005794">
    <property type="term" value="C:Golgi apparatus"/>
    <property type="evidence" value="ECO:0007669"/>
    <property type="project" value="TreeGrafter"/>
</dbReference>
<dbReference type="PANTHER" id="PTHR31121">
    <property type="entry name" value="ALPHA-1,2 MANNOSYLTRANSFERASE KTR1"/>
    <property type="match status" value="1"/>
</dbReference>
<feature type="active site" description="Nucleophile" evidence="4">
    <location>
        <position position="313"/>
    </location>
</feature>
<evidence type="ECO:0000313" key="7">
    <source>
        <dbReference type="Proteomes" id="UP001239445"/>
    </source>
</evidence>
<evidence type="ECO:0000256" key="1">
    <source>
        <dbReference type="ARBA" id="ARBA00007677"/>
    </source>
</evidence>